<organism evidence="4 5">
    <name type="scientific">Chelonobacter oris</name>
    <dbReference type="NCBI Taxonomy" id="505317"/>
    <lineage>
        <taxon>Bacteria</taxon>
        <taxon>Pseudomonadati</taxon>
        <taxon>Pseudomonadota</taxon>
        <taxon>Gammaproteobacteria</taxon>
        <taxon>Pasteurellales</taxon>
        <taxon>Pasteurellaceae</taxon>
        <taxon>Chelonobacter</taxon>
    </lineage>
</organism>
<dbReference type="AlphaFoldDB" id="A0A0A3AMJ6"/>
<dbReference type="EMBL" id="JSUM01000006">
    <property type="protein sequence ID" value="KGQ70618.1"/>
    <property type="molecule type" value="Genomic_DNA"/>
</dbReference>
<name>A0A0A3AMJ6_9PAST</name>
<comment type="caution">
    <text evidence="4">The sequence shown here is derived from an EMBL/GenBank/DDBJ whole genome shotgun (WGS) entry which is preliminary data.</text>
</comment>
<dbReference type="PANTHER" id="PTHR12901">
    <property type="entry name" value="SPERM PROTEIN HOMOLOG"/>
    <property type="match status" value="1"/>
</dbReference>
<protein>
    <recommendedName>
        <fullName evidence="3">Coenzyme Q-binding protein COQ10 START domain-containing protein</fullName>
    </recommendedName>
</protein>
<dbReference type="SUPFAM" id="SSF55961">
    <property type="entry name" value="Bet v1-like"/>
    <property type="match status" value="1"/>
</dbReference>
<dbReference type="Proteomes" id="UP000030380">
    <property type="component" value="Unassembled WGS sequence"/>
</dbReference>
<dbReference type="OrthoDB" id="9804759at2"/>
<evidence type="ECO:0000313" key="5">
    <source>
        <dbReference type="Proteomes" id="UP000030380"/>
    </source>
</evidence>
<evidence type="ECO:0000256" key="2">
    <source>
        <dbReference type="ARBA" id="ARBA00022649"/>
    </source>
</evidence>
<keyword evidence="2" id="KW-1277">Toxin-antitoxin system</keyword>
<dbReference type="GO" id="GO:0045333">
    <property type="term" value="P:cellular respiration"/>
    <property type="evidence" value="ECO:0007669"/>
    <property type="project" value="InterPro"/>
</dbReference>
<keyword evidence="5" id="KW-1185">Reference proteome</keyword>
<accession>A0A0A3AMJ6</accession>
<dbReference type="PANTHER" id="PTHR12901:SF10">
    <property type="entry name" value="COENZYME Q-BINDING PROTEIN COQ10, MITOCHONDRIAL"/>
    <property type="match status" value="1"/>
</dbReference>
<evidence type="ECO:0000313" key="4">
    <source>
        <dbReference type="EMBL" id="KGQ70618.1"/>
    </source>
</evidence>
<sequence length="144" mass="16718">MPSVNQSALVGYSAEQMYQLVNNYQQYPEFLPGCVSSRTLTRNDHELTAQLVISKAGISQQFTTHNTMQPHKRIRMQLVEGPFRFLQGYWQFDEIDEGSCYIRLKLEFEFSSALISMVFGKIFEQLTQKMIDAFKKRAKEVYGV</sequence>
<feature type="domain" description="Coenzyme Q-binding protein COQ10 START" evidence="3">
    <location>
        <begin position="10"/>
        <end position="135"/>
    </location>
</feature>
<gene>
    <name evidence="4" type="ORF">OA57_04330</name>
</gene>
<dbReference type="InterPro" id="IPR005031">
    <property type="entry name" value="COQ10_START"/>
</dbReference>
<dbReference type="CDD" id="cd07813">
    <property type="entry name" value="COQ10p_like"/>
    <property type="match status" value="1"/>
</dbReference>
<dbReference type="Gene3D" id="3.30.530.20">
    <property type="match status" value="1"/>
</dbReference>
<evidence type="ECO:0000256" key="1">
    <source>
        <dbReference type="ARBA" id="ARBA00008918"/>
    </source>
</evidence>
<dbReference type="RefSeq" id="WP_034613972.1">
    <property type="nucleotide sequence ID" value="NZ_JSUM01000006.1"/>
</dbReference>
<dbReference type="GO" id="GO:0048039">
    <property type="term" value="F:ubiquinone binding"/>
    <property type="evidence" value="ECO:0007669"/>
    <property type="project" value="InterPro"/>
</dbReference>
<dbReference type="InterPro" id="IPR044996">
    <property type="entry name" value="COQ10-like"/>
</dbReference>
<evidence type="ECO:0000259" key="3">
    <source>
        <dbReference type="Pfam" id="PF03364"/>
    </source>
</evidence>
<dbReference type="Pfam" id="PF03364">
    <property type="entry name" value="Polyketide_cyc"/>
    <property type="match status" value="1"/>
</dbReference>
<proteinExistence type="inferred from homology"/>
<reference evidence="4 5" key="1">
    <citation type="submission" date="2014-11" db="EMBL/GenBank/DDBJ databases">
        <title>Draft genome sequence of Chelonobacter oris 1662T, associated with respiratory disease in Hermann's Tortoises.</title>
        <authorList>
            <person name="Kudirkiene E."/>
            <person name="Hansen M.J."/>
            <person name="Bojesen A.M."/>
        </authorList>
    </citation>
    <scope>NUCLEOTIDE SEQUENCE [LARGE SCALE GENOMIC DNA]</scope>
    <source>
        <strain evidence="4 5">1662</strain>
    </source>
</reference>
<dbReference type="STRING" id="505317.OA57_04330"/>
<comment type="similarity">
    <text evidence="1">Belongs to the ribosome association toxin RatA family.</text>
</comment>
<dbReference type="InterPro" id="IPR023393">
    <property type="entry name" value="START-like_dom_sf"/>
</dbReference>